<dbReference type="Proteomes" id="UP001429984">
    <property type="component" value="Unassembled WGS sequence"/>
</dbReference>
<organism evidence="4 5">
    <name type="scientific">Lysobacter niastensis</name>
    <dbReference type="NCBI Taxonomy" id="380629"/>
    <lineage>
        <taxon>Bacteria</taxon>
        <taxon>Pseudomonadati</taxon>
        <taxon>Pseudomonadota</taxon>
        <taxon>Gammaproteobacteria</taxon>
        <taxon>Lysobacterales</taxon>
        <taxon>Lysobacteraceae</taxon>
        <taxon>Lysobacter</taxon>
    </lineage>
</organism>
<feature type="region of interest" description="Disordered" evidence="3">
    <location>
        <begin position="77"/>
        <end position="121"/>
    </location>
</feature>
<dbReference type="EMBL" id="JADLZT010000002">
    <property type="protein sequence ID" value="MBF6023185.1"/>
    <property type="molecule type" value="Genomic_DNA"/>
</dbReference>
<gene>
    <name evidence="4" type="ORF">IU514_03990</name>
</gene>
<protein>
    <submittedName>
        <fullName evidence="4">Ribonuclease</fullName>
    </submittedName>
</protein>
<sequence>MRRRHLWLIAIIVLLGLWLWSRRLGHGATPDTSPPQGPSPSAQVADAGVANAPMPERGSRYPSFLPVEAHAVLDRIASGGPHPHRQDGNVFQNREKRLPPQPRGYYHEYTVDTPGSDDRGARRIVTGGDPPVEYWYTSDHYQTFRQFDVTGPGPHPSEQRQ</sequence>
<dbReference type="RefSeq" id="WP_194929780.1">
    <property type="nucleotide sequence ID" value="NZ_JADLZT010000002.1"/>
</dbReference>
<dbReference type="Pfam" id="PF00545">
    <property type="entry name" value="Ribonuclease"/>
    <property type="match status" value="1"/>
</dbReference>
<dbReference type="InterPro" id="IPR000026">
    <property type="entry name" value="N1-like"/>
</dbReference>
<evidence type="ECO:0000313" key="5">
    <source>
        <dbReference type="Proteomes" id="UP001429984"/>
    </source>
</evidence>
<dbReference type="InterPro" id="IPR016191">
    <property type="entry name" value="Ribonuclease/ribotoxin"/>
</dbReference>
<proteinExistence type="predicted"/>
<evidence type="ECO:0000256" key="1">
    <source>
        <dbReference type="ARBA" id="ARBA00022722"/>
    </source>
</evidence>
<comment type="caution">
    <text evidence="4">The sequence shown here is derived from an EMBL/GenBank/DDBJ whole genome shotgun (WGS) entry which is preliminary data.</text>
</comment>
<evidence type="ECO:0000256" key="2">
    <source>
        <dbReference type="ARBA" id="ARBA00022801"/>
    </source>
</evidence>
<dbReference type="SUPFAM" id="SSF53933">
    <property type="entry name" value="Microbial ribonucleases"/>
    <property type="match status" value="1"/>
</dbReference>
<keyword evidence="2" id="KW-0378">Hydrolase</keyword>
<keyword evidence="5" id="KW-1185">Reference proteome</keyword>
<evidence type="ECO:0000313" key="4">
    <source>
        <dbReference type="EMBL" id="MBF6023185.1"/>
    </source>
</evidence>
<accession>A0ABS0B3W7</accession>
<feature type="compositionally biased region" description="Basic and acidic residues" evidence="3">
    <location>
        <begin position="105"/>
        <end position="121"/>
    </location>
</feature>
<reference evidence="4 5" key="1">
    <citation type="submission" date="2020-11" db="EMBL/GenBank/DDBJ databases">
        <title>Draft Genome Sequence and Secondary Metabolite Biosynthetic Potential of the Lysobacter niastensis Type strain DSM 18481.</title>
        <authorList>
            <person name="Turrini P."/>
            <person name="Artuso I."/>
            <person name="Tescari M."/>
            <person name="Lugli G.A."/>
            <person name="Frangipani E."/>
            <person name="Ventura M."/>
            <person name="Visca P."/>
        </authorList>
    </citation>
    <scope>NUCLEOTIDE SEQUENCE [LARGE SCALE GENOMIC DNA]</scope>
    <source>
        <strain evidence="4 5">DSM 18481</strain>
    </source>
</reference>
<evidence type="ECO:0000256" key="3">
    <source>
        <dbReference type="SAM" id="MobiDB-lite"/>
    </source>
</evidence>
<keyword evidence="1" id="KW-0540">Nuclease</keyword>
<name>A0ABS0B3W7_9GAMM</name>
<dbReference type="Gene3D" id="3.10.450.30">
    <property type="entry name" value="Microbial ribonucleases"/>
    <property type="match status" value="1"/>
</dbReference>